<dbReference type="PANTHER" id="PTHR36174">
    <property type="entry name" value="LIPID II:GLYCINE GLYCYLTRANSFERASE"/>
    <property type="match status" value="1"/>
</dbReference>
<dbReference type="AlphaFoldDB" id="A0A6J4VEC6"/>
<dbReference type="GO" id="GO:0009252">
    <property type="term" value="P:peptidoglycan biosynthetic process"/>
    <property type="evidence" value="ECO:0007669"/>
    <property type="project" value="UniProtKB-KW"/>
</dbReference>
<proteinExistence type="inferred from homology"/>
<dbReference type="InterPro" id="IPR050644">
    <property type="entry name" value="PG_Glycine_Bridge_Synth"/>
</dbReference>
<feature type="domain" description="BioF2-like acetyltransferase" evidence="7">
    <location>
        <begin position="167"/>
        <end position="293"/>
    </location>
</feature>
<keyword evidence="8" id="KW-0436">Ligase</keyword>
<dbReference type="Pfam" id="PF13480">
    <property type="entry name" value="Acetyltransf_6"/>
    <property type="match status" value="1"/>
</dbReference>
<keyword evidence="5" id="KW-0012">Acyltransferase</keyword>
<evidence type="ECO:0000256" key="2">
    <source>
        <dbReference type="ARBA" id="ARBA00022679"/>
    </source>
</evidence>
<dbReference type="GO" id="GO:0008360">
    <property type="term" value="P:regulation of cell shape"/>
    <property type="evidence" value="ECO:0007669"/>
    <property type="project" value="UniProtKB-KW"/>
</dbReference>
<evidence type="ECO:0000256" key="1">
    <source>
        <dbReference type="ARBA" id="ARBA00009943"/>
    </source>
</evidence>
<evidence type="ECO:0000256" key="4">
    <source>
        <dbReference type="ARBA" id="ARBA00022984"/>
    </source>
</evidence>
<comment type="similarity">
    <text evidence="1">Belongs to the FemABX family.</text>
</comment>
<dbReference type="SUPFAM" id="SSF55729">
    <property type="entry name" value="Acyl-CoA N-acyltransferases (Nat)"/>
    <property type="match status" value="2"/>
</dbReference>
<organism evidence="8">
    <name type="scientific">uncultured Thermomicrobiales bacterium</name>
    <dbReference type="NCBI Taxonomy" id="1645740"/>
    <lineage>
        <taxon>Bacteria</taxon>
        <taxon>Pseudomonadati</taxon>
        <taxon>Thermomicrobiota</taxon>
        <taxon>Thermomicrobia</taxon>
        <taxon>Thermomicrobiales</taxon>
        <taxon>environmental samples</taxon>
    </lineage>
</organism>
<dbReference type="InterPro" id="IPR003447">
    <property type="entry name" value="FEMABX"/>
</dbReference>
<evidence type="ECO:0000259" key="7">
    <source>
        <dbReference type="Pfam" id="PF13480"/>
    </source>
</evidence>
<dbReference type="PROSITE" id="PS51191">
    <property type="entry name" value="FEMABX"/>
    <property type="match status" value="1"/>
</dbReference>
<dbReference type="GO" id="GO:0016755">
    <property type="term" value="F:aminoacyltransferase activity"/>
    <property type="evidence" value="ECO:0007669"/>
    <property type="project" value="InterPro"/>
</dbReference>
<dbReference type="Gene3D" id="3.40.630.30">
    <property type="match status" value="2"/>
</dbReference>
<dbReference type="EMBL" id="CADCWL010000197">
    <property type="protein sequence ID" value="CAA9577009.1"/>
    <property type="molecule type" value="Genomic_DNA"/>
</dbReference>
<dbReference type="PANTHER" id="PTHR36174:SF1">
    <property type="entry name" value="LIPID II:GLYCINE GLYCYLTRANSFERASE"/>
    <property type="match status" value="1"/>
</dbReference>
<keyword evidence="3" id="KW-0133">Cell shape</keyword>
<dbReference type="GO" id="GO:0071555">
    <property type="term" value="P:cell wall organization"/>
    <property type="evidence" value="ECO:0007669"/>
    <property type="project" value="UniProtKB-KW"/>
</dbReference>
<evidence type="ECO:0000256" key="5">
    <source>
        <dbReference type="ARBA" id="ARBA00023315"/>
    </source>
</evidence>
<evidence type="ECO:0000256" key="6">
    <source>
        <dbReference type="ARBA" id="ARBA00023316"/>
    </source>
</evidence>
<dbReference type="GO" id="GO:0016874">
    <property type="term" value="F:ligase activity"/>
    <property type="evidence" value="ECO:0007669"/>
    <property type="project" value="UniProtKB-KW"/>
</dbReference>
<keyword evidence="4" id="KW-0573">Peptidoglycan synthesis</keyword>
<name>A0A6J4VEC6_9BACT</name>
<keyword evidence="2" id="KW-0808">Transferase</keyword>
<evidence type="ECO:0000256" key="3">
    <source>
        <dbReference type="ARBA" id="ARBA00022960"/>
    </source>
</evidence>
<reference evidence="8" key="1">
    <citation type="submission" date="2020-02" db="EMBL/GenBank/DDBJ databases">
        <authorList>
            <person name="Meier V. D."/>
        </authorList>
    </citation>
    <scope>NUCLEOTIDE SEQUENCE</scope>
    <source>
        <strain evidence="8">AVDCRST_MAG19</strain>
    </source>
</reference>
<sequence>MTGSSARTAPDDRDVTVLPFPGATDQEAWDRDLRRASGHLLQSWRWGAFKELHGWRAERVRVESGGGYGLAQVLFRSRGPISVGYLGRGPALSSPDPALATRLLGAVDDVCRRRGAVSLIVEPDAALPFTGRLRNAGFVRGPAHIQPGRTVKVPLLDDEPLLGQMHQKTRYNIRLAQRRGVAAVRAEPTAQALETFYGLLTDTAERNEFGIHGAGYYVDFVRLFGDDAVLLFALIEDEPVAGVIAARFGDEAIYMYGASSTRHRAHGAGFFLQFEAMRWARERGCLRYDLWGIPEEDPTSTAGEDGGRVAGTRADDWRGLYEFKVRFGGEILSYPPPVERRYRPLLATLARRVYGSRG</sequence>
<keyword evidence="6" id="KW-0961">Cell wall biogenesis/degradation</keyword>
<dbReference type="InterPro" id="IPR038740">
    <property type="entry name" value="BioF2-like_GNAT_dom"/>
</dbReference>
<dbReference type="InterPro" id="IPR016181">
    <property type="entry name" value="Acyl_CoA_acyltransferase"/>
</dbReference>
<gene>
    <name evidence="8" type="ORF">AVDCRST_MAG19-3508</name>
</gene>
<accession>A0A6J4VEC6</accession>
<protein>
    <submittedName>
        <fullName evidence="8">tRNA-dependent lipid II--amino acid ligase</fullName>
    </submittedName>
</protein>
<evidence type="ECO:0000313" key="8">
    <source>
        <dbReference type="EMBL" id="CAA9577009.1"/>
    </source>
</evidence>